<name>A0A5J4TBB9_9EUKA</name>
<reference evidence="1 2" key="1">
    <citation type="submission" date="2019-03" db="EMBL/GenBank/DDBJ databases">
        <title>Single cell metagenomics reveals metabolic interactions within the superorganism composed of flagellate Streblomastix strix and complex community of Bacteroidetes bacteria on its surface.</title>
        <authorList>
            <person name="Treitli S.C."/>
            <person name="Kolisko M."/>
            <person name="Husnik F."/>
            <person name="Keeling P."/>
            <person name="Hampl V."/>
        </authorList>
    </citation>
    <scope>NUCLEOTIDE SEQUENCE [LARGE SCALE GENOMIC DNA]</scope>
    <source>
        <strain evidence="1">ST1C</strain>
    </source>
</reference>
<sequence length="94" mass="10216">MVFTTSQRTGIARIAGLNAIAVMVTGSKTFDTHNDHTYKDNAAGPLSQAPVTFQYLQNVMYECAICPTMTQSPNSYSIAALCVCDESINDVNEF</sequence>
<organism evidence="1 2">
    <name type="scientific">Streblomastix strix</name>
    <dbReference type="NCBI Taxonomy" id="222440"/>
    <lineage>
        <taxon>Eukaryota</taxon>
        <taxon>Metamonada</taxon>
        <taxon>Preaxostyla</taxon>
        <taxon>Oxymonadida</taxon>
        <taxon>Streblomastigidae</taxon>
        <taxon>Streblomastix</taxon>
    </lineage>
</organism>
<proteinExistence type="predicted"/>
<gene>
    <name evidence="1" type="ORF">EZS28_049034</name>
</gene>
<feature type="non-terminal residue" evidence="1">
    <location>
        <position position="94"/>
    </location>
</feature>
<protein>
    <submittedName>
        <fullName evidence="1">Uncharacterized protein</fullName>
    </submittedName>
</protein>
<evidence type="ECO:0000313" key="2">
    <source>
        <dbReference type="Proteomes" id="UP000324800"/>
    </source>
</evidence>
<accession>A0A5J4TBB9</accession>
<comment type="caution">
    <text evidence="1">The sequence shown here is derived from an EMBL/GenBank/DDBJ whole genome shotgun (WGS) entry which is preliminary data.</text>
</comment>
<dbReference type="Proteomes" id="UP000324800">
    <property type="component" value="Unassembled WGS sequence"/>
</dbReference>
<dbReference type="AlphaFoldDB" id="A0A5J4TBB9"/>
<evidence type="ECO:0000313" key="1">
    <source>
        <dbReference type="EMBL" id="KAA6355439.1"/>
    </source>
</evidence>
<dbReference type="EMBL" id="SNRW01034618">
    <property type="protein sequence ID" value="KAA6355439.1"/>
    <property type="molecule type" value="Genomic_DNA"/>
</dbReference>